<feature type="transmembrane region" description="Helical" evidence="1">
    <location>
        <begin position="7"/>
        <end position="26"/>
    </location>
</feature>
<evidence type="ECO:0000313" key="3">
    <source>
        <dbReference type="Proteomes" id="UP000245250"/>
    </source>
</evidence>
<proteinExistence type="predicted"/>
<feature type="transmembrane region" description="Helical" evidence="1">
    <location>
        <begin position="32"/>
        <end position="52"/>
    </location>
</feature>
<dbReference type="RefSeq" id="WP_109190690.1">
    <property type="nucleotide sequence ID" value="NZ_CP029255.1"/>
</dbReference>
<dbReference type="OrthoDB" id="1364574at2"/>
<evidence type="ECO:0000256" key="1">
    <source>
        <dbReference type="SAM" id="Phobius"/>
    </source>
</evidence>
<organism evidence="2 3">
    <name type="scientific">Flavobacterium crocinum</name>
    <dbReference type="NCBI Taxonomy" id="2183896"/>
    <lineage>
        <taxon>Bacteria</taxon>
        <taxon>Pseudomonadati</taxon>
        <taxon>Bacteroidota</taxon>
        <taxon>Flavobacteriia</taxon>
        <taxon>Flavobacteriales</taxon>
        <taxon>Flavobacteriaceae</taxon>
        <taxon>Flavobacterium</taxon>
    </lineage>
</organism>
<dbReference type="Proteomes" id="UP000245250">
    <property type="component" value="Chromosome"/>
</dbReference>
<keyword evidence="3" id="KW-1185">Reference proteome</keyword>
<dbReference type="AlphaFoldDB" id="A0A2S1YGD1"/>
<reference evidence="2 3" key="1">
    <citation type="submission" date="2018-05" db="EMBL/GenBank/DDBJ databases">
        <title>Genome sequencing of Flavobacterium sp. HYN0056.</title>
        <authorList>
            <person name="Yi H."/>
            <person name="Baek C."/>
        </authorList>
    </citation>
    <scope>NUCLEOTIDE SEQUENCE [LARGE SCALE GENOMIC DNA]</scope>
    <source>
        <strain evidence="2 3">HYN0056</strain>
    </source>
</reference>
<gene>
    <name evidence="2" type="ORF">HYN56_02250</name>
</gene>
<sequence length="115" mass="13203">MKAINYLNYFFVGTLIILIVFGLLSNESSGNITGSGFLFLILTGLFQVIFGIKMLIDEPKDKNLQYYIKGVCFFFVLSFINGFILNYQILYFILFAIPIILAIFFSIITYKKAHQ</sequence>
<dbReference type="KEGG" id="fcr:HYN56_02250"/>
<keyword evidence="1" id="KW-0812">Transmembrane</keyword>
<feature type="transmembrane region" description="Helical" evidence="1">
    <location>
        <begin position="64"/>
        <end position="84"/>
    </location>
</feature>
<protein>
    <submittedName>
        <fullName evidence="2">Uncharacterized protein</fullName>
    </submittedName>
</protein>
<keyword evidence="1" id="KW-1133">Transmembrane helix</keyword>
<dbReference type="EMBL" id="CP029255">
    <property type="protein sequence ID" value="AWK03103.1"/>
    <property type="molecule type" value="Genomic_DNA"/>
</dbReference>
<feature type="transmembrane region" description="Helical" evidence="1">
    <location>
        <begin position="90"/>
        <end position="110"/>
    </location>
</feature>
<evidence type="ECO:0000313" key="2">
    <source>
        <dbReference type="EMBL" id="AWK03103.1"/>
    </source>
</evidence>
<accession>A0A2S1YGD1</accession>
<keyword evidence="1" id="KW-0472">Membrane</keyword>
<name>A0A2S1YGD1_9FLAO</name>